<accession>A0A4W5JYM7</accession>
<dbReference type="STRING" id="62062.ENSHHUP00000004821"/>
<dbReference type="PROSITE" id="PS51145">
    <property type="entry name" value="ZU5"/>
    <property type="match status" value="1"/>
</dbReference>
<protein>
    <recommendedName>
        <fullName evidence="3">ZU5 domain-containing protein</fullName>
    </recommendedName>
</protein>
<dbReference type="GeneTree" id="ENSGT00940000155279"/>
<evidence type="ECO:0000256" key="1">
    <source>
        <dbReference type="ARBA" id="ARBA00022737"/>
    </source>
</evidence>
<organism evidence="4 5">
    <name type="scientific">Hucho hucho</name>
    <name type="common">huchen</name>
    <dbReference type="NCBI Taxonomy" id="62062"/>
    <lineage>
        <taxon>Eukaryota</taxon>
        <taxon>Metazoa</taxon>
        <taxon>Chordata</taxon>
        <taxon>Craniata</taxon>
        <taxon>Vertebrata</taxon>
        <taxon>Euteleostomi</taxon>
        <taxon>Actinopterygii</taxon>
        <taxon>Neopterygii</taxon>
        <taxon>Teleostei</taxon>
        <taxon>Protacanthopterygii</taxon>
        <taxon>Salmoniformes</taxon>
        <taxon>Salmonidae</taxon>
        <taxon>Salmoninae</taxon>
        <taxon>Hucho</taxon>
    </lineage>
</organism>
<keyword evidence="2" id="KW-0040">ANK repeat</keyword>
<evidence type="ECO:0000313" key="4">
    <source>
        <dbReference type="Ensembl" id="ENSHHUP00000004821.1"/>
    </source>
</evidence>
<dbReference type="Ensembl" id="ENSHHUT00000004982.1">
    <property type="protein sequence ID" value="ENSHHUP00000004821.1"/>
    <property type="gene ID" value="ENSHHUG00000003002.1"/>
</dbReference>
<dbReference type="InterPro" id="IPR051165">
    <property type="entry name" value="Multifunctional_ANK_Repeat"/>
</dbReference>
<evidence type="ECO:0000256" key="2">
    <source>
        <dbReference type="ARBA" id="ARBA00023043"/>
    </source>
</evidence>
<dbReference type="Proteomes" id="UP000314982">
    <property type="component" value="Unassembled WGS sequence"/>
</dbReference>
<dbReference type="Pfam" id="PF00791">
    <property type="entry name" value="ZU5"/>
    <property type="match status" value="1"/>
</dbReference>
<dbReference type="AlphaFoldDB" id="A0A4W5JYM7"/>
<dbReference type="PANTHER" id="PTHR24123">
    <property type="entry name" value="ANKYRIN REPEAT-CONTAINING"/>
    <property type="match status" value="1"/>
</dbReference>
<reference evidence="5" key="1">
    <citation type="submission" date="2018-06" db="EMBL/GenBank/DDBJ databases">
        <title>Genome assembly of Danube salmon.</title>
        <authorList>
            <person name="Macqueen D.J."/>
            <person name="Gundappa M.K."/>
        </authorList>
    </citation>
    <scope>NUCLEOTIDE SEQUENCE [LARGE SCALE GENOMIC DNA]</scope>
</reference>
<evidence type="ECO:0000313" key="5">
    <source>
        <dbReference type="Proteomes" id="UP000314982"/>
    </source>
</evidence>
<feature type="domain" description="ZU5" evidence="3">
    <location>
        <begin position="44"/>
        <end position="185"/>
    </location>
</feature>
<keyword evidence="1" id="KW-0677">Repeat</keyword>
<reference evidence="4" key="3">
    <citation type="submission" date="2025-09" db="UniProtKB">
        <authorList>
            <consortium name="Ensembl"/>
        </authorList>
    </citation>
    <scope>IDENTIFICATION</scope>
</reference>
<dbReference type="Gene3D" id="2.60.220.30">
    <property type="match status" value="2"/>
</dbReference>
<sequence length="185" mass="20238">PCFPVLPLVRPPELDSPEELEKKRICRIITRDFPQYFAVVSRIKQDSQLIGPEGGVLSSTLVPQVQAVFPEGALTKKIRVGLQAQPISIDLVKRILGNKATFSPIVTLEPRRRKFHKPITMTIPVPKSSTNDGTANVFGGDTPTLRLLCSITGGTTPAQWEDITGSTPLTFINQCVSFTTNVSAR</sequence>
<dbReference type="FunFam" id="2.60.220.30:FF:000001">
    <property type="entry name" value="Ankyrin-3 isoform 2"/>
    <property type="match status" value="1"/>
</dbReference>
<evidence type="ECO:0000259" key="3">
    <source>
        <dbReference type="PROSITE" id="PS51145"/>
    </source>
</evidence>
<dbReference type="InterPro" id="IPR000906">
    <property type="entry name" value="ZU5_dom"/>
</dbReference>
<name>A0A4W5JYM7_9TELE</name>
<proteinExistence type="predicted"/>
<reference evidence="4" key="2">
    <citation type="submission" date="2025-08" db="UniProtKB">
        <authorList>
            <consortium name="Ensembl"/>
        </authorList>
    </citation>
    <scope>IDENTIFICATION</scope>
</reference>
<keyword evidence="5" id="KW-1185">Reference proteome</keyword>
<dbReference type="PANTHER" id="PTHR24123:SF49">
    <property type="entry name" value="ANKYRIN-2-LIKE ISOFORM X1"/>
    <property type="match status" value="1"/>
</dbReference>